<reference evidence="2 3" key="1">
    <citation type="submission" date="2016-07" db="EMBL/GenBank/DDBJ databases">
        <title>Multiple horizontal gene transfer events from other fungi enriched the ability of initially mycotrophic Trichoderma (Ascomycota) to feed on dead plant biomass.</title>
        <authorList>
            <consortium name="DOE Joint Genome Institute"/>
            <person name="Aerts A."/>
            <person name="Atanasova L."/>
            <person name="Chenthamara K."/>
            <person name="Zhang J."/>
            <person name="Grujic M."/>
            <person name="Henrissat B."/>
            <person name="Kuo A."/>
            <person name="Salamov A."/>
            <person name="Lipzen A."/>
            <person name="Labutti K."/>
            <person name="Barry K."/>
            <person name="Miao Y."/>
            <person name="Rahimi M.J."/>
            <person name="Shen Q."/>
            <person name="Grigoriev I.V."/>
            <person name="Kubicek C.P."/>
            <person name="Druzhinina I.S."/>
        </authorList>
    </citation>
    <scope>NUCLEOTIDE SEQUENCE [LARGE SCALE GENOMIC DNA]</scope>
    <source>
        <strain evidence="2 3">CBS 226.95</strain>
    </source>
</reference>
<evidence type="ECO:0000313" key="2">
    <source>
        <dbReference type="EMBL" id="PTB50330.1"/>
    </source>
</evidence>
<evidence type="ECO:0000313" key="3">
    <source>
        <dbReference type="Proteomes" id="UP000241690"/>
    </source>
</evidence>
<keyword evidence="3" id="KW-1185">Reference proteome</keyword>
<evidence type="ECO:0000256" key="1">
    <source>
        <dbReference type="SAM" id="Phobius"/>
    </source>
</evidence>
<keyword evidence="1" id="KW-1133">Transmembrane helix</keyword>
<keyword evidence="1" id="KW-0812">Transmembrane</keyword>
<sequence>MDLLTNEAAGLKIGHGWGHVSQVELLVMDSRILAFCKIRKAKKKAECYHLTRHGFNEMDTRYELRLHAVLFFKNAQLWSLLFSSINSPILFASPAIAAISLFVWDLEPN</sequence>
<keyword evidence="1" id="KW-0472">Membrane</keyword>
<proteinExistence type="predicted"/>
<organism evidence="2 3">
    <name type="scientific">Trichoderma harzianum CBS 226.95</name>
    <dbReference type="NCBI Taxonomy" id="983964"/>
    <lineage>
        <taxon>Eukaryota</taxon>
        <taxon>Fungi</taxon>
        <taxon>Dikarya</taxon>
        <taxon>Ascomycota</taxon>
        <taxon>Pezizomycotina</taxon>
        <taxon>Sordariomycetes</taxon>
        <taxon>Hypocreomycetidae</taxon>
        <taxon>Hypocreales</taxon>
        <taxon>Hypocreaceae</taxon>
        <taxon>Trichoderma</taxon>
    </lineage>
</organism>
<dbReference type="Proteomes" id="UP000241690">
    <property type="component" value="Unassembled WGS sequence"/>
</dbReference>
<dbReference type="RefSeq" id="XP_024770007.1">
    <property type="nucleotide sequence ID" value="XM_024919758.1"/>
</dbReference>
<dbReference type="AlphaFoldDB" id="A0A2T3ZZU5"/>
<protein>
    <submittedName>
        <fullName evidence="2">Uncharacterized protein</fullName>
    </submittedName>
</protein>
<feature type="transmembrane region" description="Helical" evidence="1">
    <location>
        <begin position="80"/>
        <end position="104"/>
    </location>
</feature>
<accession>A0A2T3ZZU5</accession>
<dbReference type="EMBL" id="KZ679688">
    <property type="protein sequence ID" value="PTB50330.1"/>
    <property type="molecule type" value="Genomic_DNA"/>
</dbReference>
<gene>
    <name evidence="2" type="ORF">M431DRAFT_511901</name>
</gene>
<dbReference type="GeneID" id="36628327"/>
<name>A0A2T3ZZU5_TRIHA</name>